<dbReference type="PROSITE" id="PS51476">
    <property type="entry name" value="PROTEASOME_BETA_2"/>
    <property type="match status" value="1"/>
</dbReference>
<keyword evidence="8" id="KW-0647">Proteasome</keyword>
<dbReference type="GO" id="GO:0019901">
    <property type="term" value="F:protein kinase binding"/>
    <property type="evidence" value="ECO:0007669"/>
    <property type="project" value="InterPro"/>
</dbReference>
<dbReference type="PRINTS" id="PR00141">
    <property type="entry name" value="PROTEASOME"/>
</dbReference>
<evidence type="ECO:0000256" key="13">
    <source>
        <dbReference type="SAM" id="MobiDB-lite"/>
    </source>
</evidence>
<organism evidence="14 15">
    <name type="scientific">Phyllachora maydis</name>
    <dbReference type="NCBI Taxonomy" id="1825666"/>
    <lineage>
        <taxon>Eukaryota</taxon>
        <taxon>Fungi</taxon>
        <taxon>Dikarya</taxon>
        <taxon>Ascomycota</taxon>
        <taxon>Pezizomycotina</taxon>
        <taxon>Sordariomycetes</taxon>
        <taxon>Sordariomycetidae</taxon>
        <taxon>Phyllachorales</taxon>
        <taxon>Phyllachoraceae</taxon>
        <taxon>Phyllachora</taxon>
    </lineage>
</organism>
<keyword evidence="7" id="KW-0378">Hydrolase</keyword>
<feature type="active site" description="Nucleophile" evidence="12">
    <location>
        <position position="30"/>
    </location>
</feature>
<feature type="region of interest" description="Disordered" evidence="13">
    <location>
        <begin position="720"/>
        <end position="747"/>
    </location>
</feature>
<evidence type="ECO:0000256" key="7">
    <source>
        <dbReference type="ARBA" id="ARBA00022801"/>
    </source>
</evidence>
<dbReference type="PANTHER" id="PTHR32194:SF0">
    <property type="entry name" value="ATP-DEPENDENT PROTEASE SUBUNIT HSLV"/>
    <property type="match status" value="1"/>
</dbReference>
<keyword evidence="15" id="KW-1185">Reference proteome</keyword>
<feature type="region of interest" description="Disordered" evidence="13">
    <location>
        <begin position="759"/>
        <end position="789"/>
    </location>
</feature>
<evidence type="ECO:0000256" key="4">
    <source>
        <dbReference type="ARBA" id="ARBA00022490"/>
    </source>
</evidence>
<reference evidence="14" key="1">
    <citation type="journal article" date="2023" name="Mol. Plant Microbe Interact.">
        <title>Elucidating the Obligate Nature and Biological Capacity of an Invasive Fungal Corn Pathogen.</title>
        <authorList>
            <person name="MacCready J.S."/>
            <person name="Roggenkamp E.M."/>
            <person name="Gdanetz K."/>
            <person name="Chilvers M.I."/>
        </authorList>
    </citation>
    <scope>NUCLEOTIDE SEQUENCE</scope>
    <source>
        <strain evidence="14">PM02</strain>
    </source>
</reference>
<evidence type="ECO:0000256" key="12">
    <source>
        <dbReference type="PIRSR" id="PIRSR600243-1"/>
    </source>
</evidence>
<evidence type="ECO:0000256" key="11">
    <source>
        <dbReference type="ARBA" id="ARBA00026071"/>
    </source>
</evidence>
<dbReference type="InterPro" id="IPR016050">
    <property type="entry name" value="Proteasome_bsu_CS"/>
</dbReference>
<dbReference type="Gene3D" id="1.10.472.10">
    <property type="entry name" value="Cyclin-like"/>
    <property type="match status" value="1"/>
</dbReference>
<proteinExistence type="predicted"/>
<name>A0AAD9I8Q1_9PEZI</name>
<feature type="region of interest" description="Disordered" evidence="13">
    <location>
        <begin position="245"/>
        <end position="323"/>
    </location>
</feature>
<feature type="compositionally biased region" description="Low complexity" evidence="13">
    <location>
        <begin position="304"/>
        <end position="323"/>
    </location>
</feature>
<dbReference type="FunFam" id="3.60.20.10:FF:000010">
    <property type="entry name" value="Proteasome subunit beta type-1"/>
    <property type="match status" value="1"/>
</dbReference>
<keyword evidence="9" id="KW-0865">Zymogen</keyword>
<dbReference type="GO" id="GO:0019774">
    <property type="term" value="C:proteasome core complex, beta-subunit complex"/>
    <property type="evidence" value="ECO:0007669"/>
    <property type="project" value="UniProtKB-ARBA"/>
</dbReference>
<feature type="region of interest" description="Disordered" evidence="13">
    <location>
        <begin position="1140"/>
        <end position="1195"/>
    </location>
</feature>
<keyword evidence="5" id="KW-0645">Protease</keyword>
<dbReference type="InterPro" id="IPR029055">
    <property type="entry name" value="Ntn_hydrolases_N"/>
</dbReference>
<dbReference type="SUPFAM" id="SSF56235">
    <property type="entry name" value="N-terminal nucleophile aminohydrolases (Ntn hydrolases)"/>
    <property type="match status" value="1"/>
</dbReference>
<comment type="catalytic activity">
    <reaction evidence="1">
        <text>Cleavage of peptide bonds with very broad specificity.</text>
        <dbReference type="EC" id="3.4.25.1"/>
    </reaction>
</comment>
<feature type="region of interest" description="Disordered" evidence="13">
    <location>
        <begin position="499"/>
        <end position="575"/>
    </location>
</feature>
<sequence length="1352" mass="142678">MEFGSSGMLNEDGIHIDMDRLKKGEVNLGTSIMAVTFKDGVILGADSRTTTGAYIANRVTDKLTRVHDTIWCCRSGSAADTQAVADIVQYQLGLFAMMNGKPPTTQTAAAIFQEVCYANKDQLTAGLIIAGWDERHGGQVYSVPLGGSLHKQSYSIGGSGSTYIYGYCDANWKESMEEAEAVEFVKGALREAIRWDGSSGGVIRMVVLTAKGADRHLYLPDTDYQISIFLLASAREYLESPSNVQRPLASKSTDPKIASASASPLHLPTFKDRIRQPGPDSDCDARRAQLPGRDISRAAEMTDATPTSGSTTGTTTPAAQSQPTVVQIRDLAHIESLVRSQRMTGSRTGAQTDPSQQRMKYEISTMPIGDVIEMVAALLTKITTNNDAENKAQNRNAAHMKQIQAAQQQLLQAAKSPASAAAGEDDITIASSMSPLASCVLAFHGKNVPAITILSYLSRIHKYCPTTFEVFLSLLVYFDRMSEQVNQLVMQDKEERIQQQEQTAECCSAPSSIPQPIAPPQALTDTDTVMRDGDGDESGDSDESDSDLADDDDIDEEDDKEAGQSPTASVGDVVPGLTPTADTALEPTFFVVDSFNIHRLIIAGVTCASKFFSDVFYTNSRYAKVGGLPLPELNHLELQFLHLNDFRLAVPSMAADAITGTTCTGSTWIVFLETQRTSRQGCLKGEKGPDRSTPSPSHLQAHFTTIHLAPVRKPFVKMDIPGAFPGEIPTPNESSQSSSQSKQLLTSTNSLQDTIAKASQTKNHGYEPQVSTAGVVDNMSLGTGQQGRDAGVTPVSTLIALGPGQQSQSVGITPVAVKVAVAPVTSTLPLRTAPESGTQPGIDWSQAASSAFTGVATAATAAALAARDAAVAAKDAAVPAAASARDTIAPYASSALDTASETVYNTTNAIRDNLPIAIGENLPKSVRNNLPISAQRALGTAHMEPVADEVPSQVRESFAHAHQAPEAAANPTAVHGKELFESELLASSSHSVAHQVPTTVRDSIAHSHRAPEAAADAGAVHKKAMVEGELLAHLEHSSPLGAGGIQSRREESSQAGLNSTANAAHSSGPAGMAELGFTSHNSVIGHGSHEDHDIALHQREGHSEDHRESQIDASSGKKERLHIAGAAAAVPIGAGVYNTVAGHGSQDDHHPTSVAPTARSIPADSNAVGAPGDLHPTNKSAVTFQDPTGTDSKTKNRLFPLVKKHPGSTAIVSDDNYFGPPSQAVSTGEAATPMPAELRPSRQREDTSIADESSGFETAGSAAVPGYSDDHAGDTSGPVTGANNTSSAPAKEPATVKTSGDSLNHLPSAKFKLCSPPFYFILVRKPAWLEAMSSPDRGKFQEGLGREEKTCA</sequence>
<feature type="compositionally biased region" description="Polar residues" evidence="13">
    <location>
        <begin position="1177"/>
        <end position="1191"/>
    </location>
</feature>
<dbReference type="InterPro" id="IPR023333">
    <property type="entry name" value="Proteasome_suB-type"/>
</dbReference>
<dbReference type="Pfam" id="PF08613">
    <property type="entry name" value="Cyclin"/>
    <property type="match status" value="2"/>
</dbReference>
<dbReference type="InterPro" id="IPR001353">
    <property type="entry name" value="Proteasome_sua/b"/>
</dbReference>
<keyword evidence="10" id="KW-0539">Nucleus</keyword>
<feature type="compositionally biased region" description="Polar residues" evidence="13">
    <location>
        <begin position="1053"/>
        <end position="1065"/>
    </location>
</feature>
<evidence type="ECO:0000313" key="14">
    <source>
        <dbReference type="EMBL" id="KAK2073251.1"/>
    </source>
</evidence>
<dbReference type="InterPro" id="IPR013922">
    <property type="entry name" value="Cyclin_PHO80-like"/>
</dbReference>
<feature type="compositionally biased region" description="Polar residues" evidence="13">
    <location>
        <begin position="1277"/>
        <end position="1288"/>
    </location>
</feature>
<evidence type="ECO:0000256" key="5">
    <source>
        <dbReference type="ARBA" id="ARBA00022670"/>
    </source>
</evidence>
<dbReference type="EC" id="3.4.25.1" evidence="3"/>
<dbReference type="GO" id="GO:0051603">
    <property type="term" value="P:proteolysis involved in protein catabolic process"/>
    <property type="evidence" value="ECO:0007669"/>
    <property type="project" value="InterPro"/>
</dbReference>
<dbReference type="GO" id="GO:0004298">
    <property type="term" value="F:threonine-type endopeptidase activity"/>
    <property type="evidence" value="ECO:0007669"/>
    <property type="project" value="UniProtKB-KW"/>
</dbReference>
<gene>
    <name evidence="14" type="ORF">P8C59_007545</name>
</gene>
<feature type="compositionally biased region" description="Low complexity" evidence="13">
    <location>
        <begin position="734"/>
        <end position="747"/>
    </location>
</feature>
<evidence type="ECO:0000256" key="8">
    <source>
        <dbReference type="ARBA" id="ARBA00022942"/>
    </source>
</evidence>
<dbReference type="InterPro" id="IPR000243">
    <property type="entry name" value="Pept_T1A_subB"/>
</dbReference>
<evidence type="ECO:0000256" key="10">
    <source>
        <dbReference type="ARBA" id="ARBA00023242"/>
    </source>
</evidence>
<dbReference type="PROSITE" id="PS00854">
    <property type="entry name" value="PROTEASOME_BETA_1"/>
    <property type="match status" value="1"/>
</dbReference>
<dbReference type="GO" id="GO:0005737">
    <property type="term" value="C:cytoplasm"/>
    <property type="evidence" value="ECO:0007669"/>
    <property type="project" value="TreeGrafter"/>
</dbReference>
<comment type="subunit">
    <text evidence="11">The 26S proteasome consists of a 20S proteasome core and two 19S regulatory subunits. The 20S proteasome core is composed of 28 subunits that are arranged in four stacked rings, resulting in a barrel-shaped structure. The two end rings are each formed by seven alpha subunits, and the two central rings are each formed by seven beta subunits. The catalytic chamber with the active sites is on the inside of the barrel.</text>
</comment>
<evidence type="ECO:0000256" key="1">
    <source>
        <dbReference type="ARBA" id="ARBA00001198"/>
    </source>
</evidence>
<dbReference type="CDD" id="cd03762">
    <property type="entry name" value="proteasome_beta_type_6"/>
    <property type="match status" value="1"/>
</dbReference>
<keyword evidence="6" id="KW-0888">Threonine protease</keyword>
<feature type="region of interest" description="Disordered" evidence="13">
    <location>
        <begin position="1209"/>
        <end position="1302"/>
    </location>
</feature>
<dbReference type="GO" id="GO:0005634">
    <property type="term" value="C:nucleus"/>
    <property type="evidence" value="ECO:0007669"/>
    <property type="project" value="UniProtKB-SubCell"/>
</dbReference>
<dbReference type="CDD" id="cd20558">
    <property type="entry name" value="CYCLIN_ScPCL7-like"/>
    <property type="match status" value="1"/>
</dbReference>
<accession>A0AAD9I8Q1</accession>
<comment type="caution">
    <text evidence="14">The sequence shown here is derived from an EMBL/GenBank/DDBJ whole genome shotgun (WGS) entry which is preliminary data.</text>
</comment>
<evidence type="ECO:0000256" key="9">
    <source>
        <dbReference type="ARBA" id="ARBA00023145"/>
    </source>
</evidence>
<evidence type="ECO:0000256" key="2">
    <source>
        <dbReference type="ARBA" id="ARBA00004123"/>
    </source>
</evidence>
<feature type="compositionally biased region" description="Acidic residues" evidence="13">
    <location>
        <begin position="534"/>
        <end position="560"/>
    </location>
</feature>
<feature type="compositionally biased region" description="Basic and acidic residues" evidence="13">
    <location>
        <begin position="1087"/>
        <end position="1120"/>
    </location>
</feature>
<dbReference type="PANTHER" id="PTHR32194">
    <property type="entry name" value="METALLOPROTEASE TLDD"/>
    <property type="match status" value="1"/>
</dbReference>
<keyword evidence="4" id="KW-0963">Cytoplasm</keyword>
<dbReference type="Proteomes" id="UP001217918">
    <property type="component" value="Unassembled WGS sequence"/>
</dbReference>
<protein>
    <recommendedName>
        <fullName evidence="3">proteasome endopeptidase complex</fullName>
        <ecNumber evidence="3">3.4.25.1</ecNumber>
    </recommendedName>
</protein>
<feature type="region of interest" description="Disordered" evidence="13">
    <location>
        <begin position="1038"/>
        <end position="1120"/>
    </location>
</feature>
<dbReference type="EMBL" id="JAQQPM010000006">
    <property type="protein sequence ID" value="KAK2073251.1"/>
    <property type="molecule type" value="Genomic_DNA"/>
</dbReference>
<evidence type="ECO:0000256" key="3">
    <source>
        <dbReference type="ARBA" id="ARBA00012039"/>
    </source>
</evidence>
<dbReference type="Gene3D" id="3.60.20.10">
    <property type="entry name" value="Glutamine Phosphoribosylpyrophosphate, subunit 1, domain 1"/>
    <property type="match status" value="1"/>
</dbReference>
<evidence type="ECO:0000313" key="15">
    <source>
        <dbReference type="Proteomes" id="UP001217918"/>
    </source>
</evidence>
<dbReference type="Pfam" id="PF00227">
    <property type="entry name" value="Proteasome"/>
    <property type="match status" value="1"/>
</dbReference>
<evidence type="ECO:0000256" key="6">
    <source>
        <dbReference type="ARBA" id="ARBA00022698"/>
    </source>
</evidence>
<comment type="subcellular location">
    <subcellularLocation>
        <location evidence="2">Nucleus</location>
    </subcellularLocation>
</comment>